<feature type="compositionally biased region" description="Low complexity" evidence="1">
    <location>
        <begin position="270"/>
        <end position="285"/>
    </location>
</feature>
<feature type="compositionally biased region" description="Low complexity" evidence="1">
    <location>
        <begin position="140"/>
        <end position="155"/>
    </location>
</feature>
<evidence type="ECO:0000313" key="3">
    <source>
        <dbReference type="EMBL" id="OEU14339.1"/>
    </source>
</evidence>
<dbReference type="AlphaFoldDB" id="A0A1E7F878"/>
<accession>A0A1E7F878</accession>
<name>A0A1E7F878_9STRA</name>
<feature type="compositionally biased region" description="Acidic residues" evidence="1">
    <location>
        <begin position="106"/>
        <end position="139"/>
    </location>
</feature>
<reference evidence="3 4" key="1">
    <citation type="submission" date="2016-09" db="EMBL/GenBank/DDBJ databases">
        <title>Extensive genetic diversity and differential bi-allelic expression allows diatom success in the polar Southern Ocean.</title>
        <authorList>
            <consortium name="DOE Joint Genome Institute"/>
            <person name="Mock T."/>
            <person name="Otillar R.P."/>
            <person name="Strauss J."/>
            <person name="Dupont C."/>
            <person name="Frickenhaus S."/>
            <person name="Maumus F."/>
            <person name="Mcmullan M."/>
            <person name="Sanges R."/>
            <person name="Schmutz J."/>
            <person name="Toseland A."/>
            <person name="Valas R."/>
            <person name="Veluchamy A."/>
            <person name="Ward B.J."/>
            <person name="Allen A."/>
            <person name="Barry K."/>
            <person name="Falciatore A."/>
            <person name="Ferrante M."/>
            <person name="Fortunato A.E."/>
            <person name="Gloeckner G."/>
            <person name="Gruber A."/>
            <person name="Hipkin R."/>
            <person name="Janech M."/>
            <person name="Kroth P."/>
            <person name="Leese F."/>
            <person name="Lindquist E."/>
            <person name="Lyon B.R."/>
            <person name="Martin J."/>
            <person name="Mayer C."/>
            <person name="Parker M."/>
            <person name="Quesneville H."/>
            <person name="Raymond J."/>
            <person name="Uhlig C."/>
            <person name="Valentin K.U."/>
            <person name="Worden A.Z."/>
            <person name="Armbrust E.V."/>
            <person name="Bowler C."/>
            <person name="Green B."/>
            <person name="Moulton V."/>
            <person name="Van Oosterhout C."/>
            <person name="Grigoriev I."/>
        </authorList>
    </citation>
    <scope>NUCLEOTIDE SEQUENCE [LARGE SCALE GENOMIC DNA]</scope>
    <source>
        <strain evidence="3 4">CCMP1102</strain>
    </source>
</reference>
<feature type="compositionally biased region" description="Polar residues" evidence="1">
    <location>
        <begin position="53"/>
        <end position="70"/>
    </location>
</feature>
<feature type="region of interest" description="Disordered" evidence="1">
    <location>
        <begin position="44"/>
        <end position="180"/>
    </location>
</feature>
<dbReference type="EMBL" id="KV784360">
    <property type="protein sequence ID" value="OEU14339.1"/>
    <property type="molecule type" value="Genomic_DNA"/>
</dbReference>
<protein>
    <submittedName>
        <fullName evidence="3">Uncharacterized protein</fullName>
    </submittedName>
</protein>
<organism evidence="3 4">
    <name type="scientific">Fragilariopsis cylindrus CCMP1102</name>
    <dbReference type="NCBI Taxonomy" id="635003"/>
    <lineage>
        <taxon>Eukaryota</taxon>
        <taxon>Sar</taxon>
        <taxon>Stramenopiles</taxon>
        <taxon>Ochrophyta</taxon>
        <taxon>Bacillariophyta</taxon>
        <taxon>Bacillariophyceae</taxon>
        <taxon>Bacillariophycidae</taxon>
        <taxon>Bacillariales</taxon>
        <taxon>Bacillariaceae</taxon>
        <taxon>Fragilariopsis</taxon>
    </lineage>
</organism>
<evidence type="ECO:0000256" key="2">
    <source>
        <dbReference type="SAM" id="SignalP"/>
    </source>
</evidence>
<dbReference type="KEGG" id="fcy:FRACYDRAFT_240875"/>
<evidence type="ECO:0000313" key="4">
    <source>
        <dbReference type="Proteomes" id="UP000095751"/>
    </source>
</evidence>
<feature type="region of interest" description="Disordered" evidence="1">
    <location>
        <begin position="262"/>
        <end position="365"/>
    </location>
</feature>
<feature type="compositionally biased region" description="Low complexity" evidence="1">
    <location>
        <begin position="300"/>
        <end position="339"/>
    </location>
</feature>
<proteinExistence type="predicted"/>
<feature type="compositionally biased region" description="Basic and acidic residues" evidence="1">
    <location>
        <begin position="356"/>
        <end position="365"/>
    </location>
</feature>
<feature type="signal peptide" evidence="2">
    <location>
        <begin position="1"/>
        <end position="30"/>
    </location>
</feature>
<keyword evidence="2" id="KW-0732">Signal</keyword>
<dbReference type="Proteomes" id="UP000095751">
    <property type="component" value="Unassembled WGS sequence"/>
</dbReference>
<dbReference type="InParanoid" id="A0A1E7F878"/>
<keyword evidence="4" id="KW-1185">Reference proteome</keyword>
<feature type="chain" id="PRO_5009192805" evidence="2">
    <location>
        <begin position="31"/>
        <end position="365"/>
    </location>
</feature>
<evidence type="ECO:0000256" key="1">
    <source>
        <dbReference type="SAM" id="MobiDB-lite"/>
    </source>
</evidence>
<sequence>MNFTIHQPRSIITTGCALLFLLSIILVGSAVPVVAEATSNVKDENQNGKLRRSSNSGVSRRLNKGNSSTRGYDKKSNDNIDELTFNSDVVEDDEEDRLLSNNNPAEVEENAGEVESIEDGEDIEDPPTDDAAVDDDANGDDGTTVTTPMTDTTPVNSGAGSLYFGPGNKRGGTRRRPYNKRYNRRNPVQYRPPVVIERDGYGIGNYERVGYLNGRPIVLVTTPTMPPIVPVPGEAVFITETGQVINADGEIIGQIDENGNFTAADTVSFPTGPTAPTTPRPTNDPTDPPSRRPSRPPTRRPTGSPTQRPTAGPSRSPTRRPTQTPTQRPTQRPTDSPTRRPSPSPTRSPTRSPTQHRLECGLKLV</sequence>
<feature type="compositionally biased region" description="Basic residues" evidence="1">
    <location>
        <begin position="171"/>
        <end position="180"/>
    </location>
</feature>
<gene>
    <name evidence="3" type="ORF">FRACYDRAFT_240875</name>
</gene>